<dbReference type="PANTHER" id="PTHR46889:SF4">
    <property type="entry name" value="TRANSPOSASE INSO FOR INSERTION SEQUENCE ELEMENT IS911B-RELATED"/>
    <property type="match status" value="1"/>
</dbReference>
<dbReference type="EMBL" id="CP063767">
    <property type="protein sequence ID" value="QOY60343.1"/>
    <property type="molecule type" value="Genomic_DNA"/>
</dbReference>
<dbReference type="InterPro" id="IPR001584">
    <property type="entry name" value="Integrase_cat-core"/>
</dbReference>
<sequence length="130" mass="14414">MDDSMEARLVDNAFCMGIKRRNPPAGLVHHSGRGSQCRSLLLGGTLEINGIIPSMGAISSPGDNAVTESLLAIIKLECTNETTFKTRYDTRLTIFDYSEVFYNRMWMSSALGHLSPEELETSMQRLREAA</sequence>
<dbReference type="Pfam" id="PF13333">
    <property type="entry name" value="rve_2"/>
    <property type="match status" value="1"/>
</dbReference>
<organism evidence="2 3">
    <name type="scientific">Thermophilibacter immobilis</name>
    <dbReference type="NCBI Taxonomy" id="2779519"/>
    <lineage>
        <taxon>Bacteria</taxon>
        <taxon>Bacillati</taxon>
        <taxon>Actinomycetota</taxon>
        <taxon>Coriobacteriia</taxon>
        <taxon>Coriobacteriales</taxon>
        <taxon>Atopobiaceae</taxon>
        <taxon>Thermophilibacter</taxon>
    </lineage>
</organism>
<dbReference type="KEGG" id="tio:INP52_08010"/>
<dbReference type="InterPro" id="IPR050900">
    <property type="entry name" value="Transposase_IS3/IS150/IS904"/>
</dbReference>
<keyword evidence="3" id="KW-1185">Reference proteome</keyword>
<dbReference type="RefSeq" id="WP_194370691.1">
    <property type="nucleotide sequence ID" value="NZ_CP063767.1"/>
</dbReference>
<evidence type="ECO:0000313" key="3">
    <source>
        <dbReference type="Proteomes" id="UP000593735"/>
    </source>
</evidence>
<gene>
    <name evidence="2" type="ORF">INP52_08010</name>
</gene>
<protein>
    <submittedName>
        <fullName evidence="2">IS3 family transposase</fullName>
    </submittedName>
</protein>
<dbReference type="SUPFAM" id="SSF53098">
    <property type="entry name" value="Ribonuclease H-like"/>
    <property type="match status" value="1"/>
</dbReference>
<accession>A0A7S7M822</accession>
<dbReference type="GO" id="GO:0015074">
    <property type="term" value="P:DNA integration"/>
    <property type="evidence" value="ECO:0007669"/>
    <property type="project" value="InterPro"/>
</dbReference>
<feature type="domain" description="Integrase catalytic" evidence="1">
    <location>
        <begin position="68"/>
        <end position="120"/>
    </location>
</feature>
<name>A0A7S7M822_9ACTN</name>
<dbReference type="PANTHER" id="PTHR46889">
    <property type="entry name" value="TRANSPOSASE INSF FOR INSERTION SEQUENCE IS3B-RELATED"/>
    <property type="match status" value="1"/>
</dbReference>
<dbReference type="Proteomes" id="UP000593735">
    <property type="component" value="Chromosome"/>
</dbReference>
<dbReference type="InterPro" id="IPR012337">
    <property type="entry name" value="RNaseH-like_sf"/>
</dbReference>
<reference evidence="2 3" key="1">
    <citation type="submission" date="2020-10" db="EMBL/GenBank/DDBJ databases">
        <title>Olsenella immobilis sp.nov., isolated from the mud in a fermentation cellar used for the production of Chinese strong-flavoured liquor.</title>
        <authorList>
            <person name="Lu L."/>
        </authorList>
    </citation>
    <scope>NUCLEOTIDE SEQUENCE [LARGE SCALE GENOMIC DNA]</scope>
    <source>
        <strain evidence="2 3">LZLJ-2</strain>
    </source>
</reference>
<dbReference type="AlphaFoldDB" id="A0A7S7M822"/>
<evidence type="ECO:0000313" key="2">
    <source>
        <dbReference type="EMBL" id="QOY60343.1"/>
    </source>
</evidence>
<evidence type="ECO:0000259" key="1">
    <source>
        <dbReference type="Pfam" id="PF13333"/>
    </source>
</evidence>
<proteinExistence type="predicted"/>